<accession>A0ABT6IVL0</accession>
<protein>
    <recommendedName>
        <fullName evidence="4">LRAT domain-containing protein</fullName>
    </recommendedName>
</protein>
<name>A0ABT6IVL0_9GAMM</name>
<sequence length="114" mass="12714">MHYSGLANGLRAGPVEITSLDHFSQGKPTYVQSYDNRVFCHKQTVKRARSRLTEDKYNLLTNNCEHFINWCIYGKARSEQVSNVAIYILSGSVSGIGSGHIVANTILRLSRGLL</sequence>
<keyword evidence="1" id="KW-0808">Transferase</keyword>
<keyword evidence="2" id="KW-0378">Hydrolase</keyword>
<dbReference type="Pfam" id="PF04970">
    <property type="entry name" value="LRAT"/>
    <property type="match status" value="1"/>
</dbReference>
<evidence type="ECO:0000256" key="2">
    <source>
        <dbReference type="ARBA" id="ARBA00022801"/>
    </source>
</evidence>
<reference evidence="5 6" key="1">
    <citation type="submission" date="2017-11" db="EMBL/GenBank/DDBJ databases">
        <title>Whole genome sequencing of Psychrobacter pocilloporae S6-60T(=JCM 31058T=LMG 29157T).</title>
        <authorList>
            <person name="Das S.K."/>
        </authorList>
    </citation>
    <scope>NUCLEOTIDE SEQUENCE [LARGE SCALE GENOMIC DNA]</scope>
    <source>
        <strain evidence="5 6">S6-60</strain>
    </source>
</reference>
<feature type="domain" description="LRAT" evidence="4">
    <location>
        <begin position="1"/>
        <end position="80"/>
    </location>
</feature>
<dbReference type="Gene3D" id="3.90.1720.10">
    <property type="entry name" value="endopeptidase domain like (from Nostoc punctiforme)"/>
    <property type="match status" value="1"/>
</dbReference>
<keyword evidence="6" id="KW-1185">Reference proteome</keyword>
<keyword evidence="3" id="KW-0443">Lipid metabolism</keyword>
<evidence type="ECO:0000313" key="5">
    <source>
        <dbReference type="EMBL" id="MDH4905117.1"/>
    </source>
</evidence>
<proteinExistence type="predicted"/>
<dbReference type="InterPro" id="IPR007053">
    <property type="entry name" value="LRAT_dom"/>
</dbReference>
<organism evidence="5 6">
    <name type="scientific">Psychrobacter pocilloporae</name>
    <dbReference type="NCBI Taxonomy" id="1775882"/>
    <lineage>
        <taxon>Bacteria</taxon>
        <taxon>Pseudomonadati</taxon>
        <taxon>Pseudomonadota</taxon>
        <taxon>Gammaproteobacteria</taxon>
        <taxon>Moraxellales</taxon>
        <taxon>Moraxellaceae</taxon>
        <taxon>Psychrobacter</taxon>
    </lineage>
</organism>
<evidence type="ECO:0000256" key="1">
    <source>
        <dbReference type="ARBA" id="ARBA00022679"/>
    </source>
</evidence>
<dbReference type="InterPro" id="IPR051496">
    <property type="entry name" value="H-rev107_PLA/AT"/>
</dbReference>
<evidence type="ECO:0000256" key="3">
    <source>
        <dbReference type="ARBA" id="ARBA00023098"/>
    </source>
</evidence>
<evidence type="ECO:0000259" key="4">
    <source>
        <dbReference type="PROSITE" id="PS51934"/>
    </source>
</evidence>
<dbReference type="RefSeq" id="WP_425301326.1">
    <property type="nucleotide sequence ID" value="NZ_PGFT01000001.1"/>
</dbReference>
<evidence type="ECO:0000313" key="6">
    <source>
        <dbReference type="Proteomes" id="UP001243298"/>
    </source>
</evidence>
<dbReference type="PANTHER" id="PTHR13943">
    <property type="entry name" value="HRAS-LIKE SUPPRESSOR - RELATED"/>
    <property type="match status" value="1"/>
</dbReference>
<dbReference type="Proteomes" id="UP001243298">
    <property type="component" value="Unassembled WGS sequence"/>
</dbReference>
<dbReference type="EMBL" id="PGFT01000001">
    <property type="protein sequence ID" value="MDH4905117.1"/>
    <property type="molecule type" value="Genomic_DNA"/>
</dbReference>
<comment type="caution">
    <text evidence="5">The sequence shown here is derived from an EMBL/GenBank/DDBJ whole genome shotgun (WGS) entry which is preliminary data.</text>
</comment>
<gene>
    <name evidence="5" type="ORF">CUR83_08625</name>
</gene>
<dbReference type="PROSITE" id="PS51934">
    <property type="entry name" value="LRAT"/>
    <property type="match status" value="1"/>
</dbReference>
<dbReference type="PANTHER" id="PTHR13943:SF77">
    <property type="entry name" value="LRAT DOMAIN-CONTAINING PROTEIN"/>
    <property type="match status" value="1"/>
</dbReference>